<dbReference type="Gene3D" id="3.30.450.40">
    <property type="match status" value="1"/>
</dbReference>
<gene>
    <name evidence="3" type="ORF">E6K78_03665</name>
</gene>
<dbReference type="Proteomes" id="UP000316609">
    <property type="component" value="Unassembled WGS sequence"/>
</dbReference>
<comment type="caution">
    <text evidence="3">The sequence shown here is derived from an EMBL/GenBank/DDBJ whole genome shotgun (WGS) entry which is preliminary data.</text>
</comment>
<protein>
    <submittedName>
        <fullName evidence="3">GAF domain-containing protein</fullName>
    </submittedName>
</protein>
<dbReference type="PANTHER" id="PTHR43156:SF2">
    <property type="entry name" value="STAGE II SPORULATION PROTEIN E"/>
    <property type="match status" value="1"/>
</dbReference>
<organism evidence="3 4">
    <name type="scientific">Eiseniibacteriota bacterium</name>
    <dbReference type="NCBI Taxonomy" id="2212470"/>
    <lineage>
        <taxon>Bacteria</taxon>
        <taxon>Candidatus Eiseniibacteriota</taxon>
    </lineage>
</organism>
<evidence type="ECO:0000313" key="3">
    <source>
        <dbReference type="EMBL" id="TMQ67737.1"/>
    </source>
</evidence>
<accession>A0A538TVS9</accession>
<dbReference type="SMART" id="SM00331">
    <property type="entry name" value="PP2C_SIG"/>
    <property type="match status" value="1"/>
</dbReference>
<dbReference type="InterPro" id="IPR052016">
    <property type="entry name" value="Bact_Sigma-Reg"/>
</dbReference>
<keyword evidence="1" id="KW-0378">Hydrolase</keyword>
<dbReference type="SUPFAM" id="SSF55781">
    <property type="entry name" value="GAF domain-like"/>
    <property type="match status" value="1"/>
</dbReference>
<dbReference type="Pfam" id="PF13185">
    <property type="entry name" value="GAF_2"/>
    <property type="match status" value="1"/>
</dbReference>
<sequence>MAGKVLAPGRLSISDWVFRENRGVVLNGEIRDERFRGSAGRDAIGSAMSVPIKGPGGPIGVLNLARGSPEFSDTELAAVERLVVPVARTIERLKERALAQQARLELLAAVGRTSHDTVRTEVIHAGQFEMAVAHAPSVAVSGDLWEHITHPEGAQVVMLADVAGEGPIALRDGAFARGLLTALARSGRTPAKVASSMSRELHIHLDPGRYVAAWIARTSPGGGLISCNAGIPAPLWVPIEGGDPKSLGSGGPALGAVVQRDYEQEMIRMLSGDVVVAVTDGTMNAADASGQSFGAERISELAMEGRRQPAERLADTICQAALAFAGSFRPPDDLVVMVLRYVRDP</sequence>
<dbReference type="InterPro" id="IPR003018">
    <property type="entry name" value="GAF"/>
</dbReference>
<evidence type="ECO:0000313" key="4">
    <source>
        <dbReference type="Proteomes" id="UP000316609"/>
    </source>
</evidence>
<reference evidence="3 4" key="1">
    <citation type="journal article" date="2019" name="Nat. Microbiol.">
        <title>Mediterranean grassland soil C-N compound turnover is dependent on rainfall and depth, and is mediated by genomically divergent microorganisms.</title>
        <authorList>
            <person name="Diamond S."/>
            <person name="Andeer P.F."/>
            <person name="Li Z."/>
            <person name="Crits-Christoph A."/>
            <person name="Burstein D."/>
            <person name="Anantharaman K."/>
            <person name="Lane K.R."/>
            <person name="Thomas B.C."/>
            <person name="Pan C."/>
            <person name="Northen T.R."/>
            <person name="Banfield J.F."/>
        </authorList>
    </citation>
    <scope>NUCLEOTIDE SEQUENCE [LARGE SCALE GENOMIC DNA]</scope>
    <source>
        <strain evidence="3">WS_8</strain>
    </source>
</reference>
<dbReference type="GO" id="GO:0016791">
    <property type="term" value="F:phosphatase activity"/>
    <property type="evidence" value="ECO:0007669"/>
    <property type="project" value="TreeGrafter"/>
</dbReference>
<dbReference type="InterPro" id="IPR029016">
    <property type="entry name" value="GAF-like_dom_sf"/>
</dbReference>
<dbReference type="AlphaFoldDB" id="A0A538TVS9"/>
<evidence type="ECO:0000256" key="1">
    <source>
        <dbReference type="ARBA" id="ARBA00022801"/>
    </source>
</evidence>
<dbReference type="Gene3D" id="3.60.40.10">
    <property type="entry name" value="PPM-type phosphatase domain"/>
    <property type="match status" value="1"/>
</dbReference>
<dbReference type="EMBL" id="VBOY01000031">
    <property type="protein sequence ID" value="TMQ67737.1"/>
    <property type="molecule type" value="Genomic_DNA"/>
</dbReference>
<dbReference type="PANTHER" id="PTHR43156">
    <property type="entry name" value="STAGE II SPORULATION PROTEIN E-RELATED"/>
    <property type="match status" value="1"/>
</dbReference>
<dbReference type="InterPro" id="IPR001932">
    <property type="entry name" value="PPM-type_phosphatase-like_dom"/>
</dbReference>
<evidence type="ECO:0000259" key="2">
    <source>
        <dbReference type="SMART" id="SM00331"/>
    </source>
</evidence>
<proteinExistence type="predicted"/>
<dbReference type="InterPro" id="IPR036457">
    <property type="entry name" value="PPM-type-like_dom_sf"/>
</dbReference>
<feature type="domain" description="PPM-type phosphatase" evidence="2">
    <location>
        <begin position="125"/>
        <end position="341"/>
    </location>
</feature>
<name>A0A538TVS9_UNCEI</name>
<dbReference type="Pfam" id="PF07228">
    <property type="entry name" value="SpoIIE"/>
    <property type="match status" value="1"/>
</dbReference>